<dbReference type="InterPro" id="IPR009061">
    <property type="entry name" value="DNA-bd_dom_put_sf"/>
</dbReference>
<dbReference type="PANTHER" id="PTHR30204:SF97">
    <property type="entry name" value="MERR FAMILY REGULATORY PROTEIN"/>
    <property type="match status" value="1"/>
</dbReference>
<dbReference type="InterPro" id="IPR047057">
    <property type="entry name" value="MerR_fam"/>
</dbReference>
<evidence type="ECO:0000313" key="5">
    <source>
        <dbReference type="Proteomes" id="UP000029833"/>
    </source>
</evidence>
<accession>A0A0A0BAL0</accession>
<dbReference type="CDD" id="cd01104">
    <property type="entry name" value="HTH_MlrA-CarA"/>
    <property type="match status" value="1"/>
</dbReference>
<dbReference type="PANTHER" id="PTHR30204">
    <property type="entry name" value="REDOX-CYCLING DRUG-SENSING TRANSCRIPTIONAL ACTIVATOR SOXR"/>
    <property type="match status" value="1"/>
</dbReference>
<dbReference type="InterPro" id="IPR000551">
    <property type="entry name" value="MerR-type_HTH_dom"/>
</dbReference>
<keyword evidence="5" id="KW-1185">Reference proteome</keyword>
<gene>
    <name evidence="4" type="ORF">Q760_14175</name>
</gene>
<name>A0A0A0BAL0_9CELL</name>
<protein>
    <recommendedName>
        <fullName evidence="3">HTH merR-type domain-containing protein</fullName>
    </recommendedName>
</protein>
<dbReference type="GO" id="GO:0003700">
    <property type="term" value="F:DNA-binding transcription factor activity"/>
    <property type="evidence" value="ECO:0007669"/>
    <property type="project" value="InterPro"/>
</dbReference>
<dbReference type="Gene3D" id="1.10.1660.10">
    <property type="match status" value="1"/>
</dbReference>
<dbReference type="SUPFAM" id="SSF46955">
    <property type="entry name" value="Putative DNA-binding domain"/>
    <property type="match status" value="1"/>
</dbReference>
<feature type="region of interest" description="Disordered" evidence="2">
    <location>
        <begin position="1"/>
        <end position="22"/>
    </location>
</feature>
<dbReference type="AlphaFoldDB" id="A0A0A0BAL0"/>
<dbReference type="OrthoDB" id="9800334at2"/>
<feature type="compositionally biased region" description="Low complexity" evidence="2">
    <location>
        <begin position="104"/>
        <end position="114"/>
    </location>
</feature>
<dbReference type="STRING" id="1408250.Q760_14175"/>
<dbReference type="GO" id="GO:0003677">
    <property type="term" value="F:DNA binding"/>
    <property type="evidence" value="ECO:0007669"/>
    <property type="project" value="UniProtKB-KW"/>
</dbReference>
<reference evidence="4 5" key="1">
    <citation type="submission" date="2013-10" db="EMBL/GenBank/DDBJ databases">
        <authorList>
            <person name="Wang G."/>
            <person name="Zhuang W."/>
        </authorList>
    </citation>
    <scope>NUCLEOTIDE SEQUENCE [LARGE SCALE GENOMIC DNA]</scope>
    <source>
        <strain evidence="4 5">DSM 20118</strain>
    </source>
</reference>
<feature type="region of interest" description="Disordered" evidence="2">
    <location>
        <begin position="93"/>
        <end position="120"/>
    </location>
</feature>
<evidence type="ECO:0000256" key="1">
    <source>
        <dbReference type="ARBA" id="ARBA00023125"/>
    </source>
</evidence>
<evidence type="ECO:0000259" key="3">
    <source>
        <dbReference type="PROSITE" id="PS50937"/>
    </source>
</evidence>
<dbReference type="PROSITE" id="PS50937">
    <property type="entry name" value="HTH_MERR_2"/>
    <property type="match status" value="1"/>
</dbReference>
<dbReference type="EMBL" id="AXNT01000053">
    <property type="protein sequence ID" value="KGM02331.1"/>
    <property type="molecule type" value="Genomic_DNA"/>
</dbReference>
<sequence>MASADESGSASADPSPPGAGEAPALTVAAVARRLGVAPATLRTWDRRYDLGPSAHSAGSHRRYTAEDVARLLVMRGLTLDGVAPSEAARVARESHVQADVDGLTTPATPRSAAPAERRDASVPVTPTLVVDAALRGDEAAVRRLLATPEPGGVLAWWTELVEPARQAIASRTVLARAGEDADALVVAAVLAGLRARTAPLQHAHVAGRRVVLLLAPPGEERPLVLHMLAAAFAEQSVDARIVAGRIEQNRLVEIATMTRPAAVVLVSVGEAPDLDVVAALAAAHPQVPQFVHVPHDAAAEHVPLDRTVHRSRSLPGLLHEVLAVSA</sequence>
<feature type="domain" description="HTH merR-type" evidence="3">
    <location>
        <begin position="24"/>
        <end position="93"/>
    </location>
</feature>
<dbReference type="Proteomes" id="UP000029833">
    <property type="component" value="Unassembled WGS sequence"/>
</dbReference>
<comment type="caution">
    <text evidence="4">The sequence shown here is derived from an EMBL/GenBank/DDBJ whole genome shotgun (WGS) entry which is preliminary data.</text>
</comment>
<organism evidence="4 5">
    <name type="scientific">Cellulomonas cellasea DSM 20118</name>
    <dbReference type="NCBI Taxonomy" id="1408250"/>
    <lineage>
        <taxon>Bacteria</taxon>
        <taxon>Bacillati</taxon>
        <taxon>Actinomycetota</taxon>
        <taxon>Actinomycetes</taxon>
        <taxon>Micrococcales</taxon>
        <taxon>Cellulomonadaceae</taxon>
        <taxon>Cellulomonas</taxon>
    </lineage>
</organism>
<dbReference type="SMART" id="SM00422">
    <property type="entry name" value="HTH_MERR"/>
    <property type="match status" value="1"/>
</dbReference>
<proteinExistence type="predicted"/>
<evidence type="ECO:0000256" key="2">
    <source>
        <dbReference type="SAM" id="MobiDB-lite"/>
    </source>
</evidence>
<evidence type="ECO:0000313" key="4">
    <source>
        <dbReference type="EMBL" id="KGM02331.1"/>
    </source>
</evidence>
<dbReference type="Pfam" id="PF13411">
    <property type="entry name" value="MerR_1"/>
    <property type="match status" value="1"/>
</dbReference>
<dbReference type="RefSeq" id="WP_034629089.1">
    <property type="nucleotide sequence ID" value="NZ_AXNT01000053.1"/>
</dbReference>
<keyword evidence="1" id="KW-0238">DNA-binding</keyword>